<proteinExistence type="predicted"/>
<protein>
    <submittedName>
        <fullName evidence="1">Uncharacterized protein</fullName>
    </submittedName>
</protein>
<name>A0A6C0BNG7_9ZZZZ</name>
<dbReference type="EMBL" id="MN739198">
    <property type="protein sequence ID" value="QHS93174.1"/>
    <property type="molecule type" value="Genomic_DNA"/>
</dbReference>
<dbReference type="AlphaFoldDB" id="A0A6C0BNG7"/>
<accession>A0A6C0BNG7</accession>
<organism evidence="1">
    <name type="scientific">viral metagenome</name>
    <dbReference type="NCBI Taxonomy" id="1070528"/>
    <lineage>
        <taxon>unclassified sequences</taxon>
        <taxon>metagenomes</taxon>
        <taxon>organismal metagenomes</taxon>
    </lineage>
</organism>
<reference evidence="1" key="1">
    <citation type="journal article" date="2020" name="Nature">
        <title>Giant virus diversity and host interactions through global metagenomics.</title>
        <authorList>
            <person name="Schulz F."/>
            <person name="Roux S."/>
            <person name="Paez-Espino D."/>
            <person name="Jungbluth S."/>
            <person name="Walsh D.A."/>
            <person name="Denef V.J."/>
            <person name="McMahon K.D."/>
            <person name="Konstantinidis K.T."/>
            <person name="Eloe-Fadrosh E.A."/>
            <person name="Kyrpides N.C."/>
            <person name="Woyke T."/>
        </authorList>
    </citation>
    <scope>NUCLEOTIDE SEQUENCE</scope>
    <source>
        <strain evidence="1">GVMAG-M-3300017651-5</strain>
    </source>
</reference>
<evidence type="ECO:0000313" key="1">
    <source>
        <dbReference type="EMBL" id="QHS93174.1"/>
    </source>
</evidence>
<sequence>MIFPLYDSLAQYVQDNPMTCQINCRSLTSTLSDMTEEHATIVYALILHHYCLEKGMDIAKRELANQAGRCGVLSPYGVRTFSTGKGITTILSNLPTELQCIINSYVLIAERMQ</sequence>